<evidence type="ECO:0000256" key="2">
    <source>
        <dbReference type="ARBA" id="ARBA00022473"/>
    </source>
</evidence>
<evidence type="ECO:0000256" key="1">
    <source>
        <dbReference type="ARBA" id="ARBA00004123"/>
    </source>
</evidence>
<dbReference type="InterPro" id="IPR030456">
    <property type="entry name" value="TF_fork_head_CS_2"/>
</dbReference>
<name>A0A3P8Z228_ESOLU</name>
<dbReference type="Gene3D" id="1.10.10.10">
    <property type="entry name" value="Winged helix-like DNA-binding domain superfamily/Winged helix DNA-binding domain"/>
    <property type="match status" value="1"/>
</dbReference>
<dbReference type="InterPro" id="IPR001766">
    <property type="entry name" value="Fork_head_dom"/>
</dbReference>
<dbReference type="InterPro" id="IPR049624">
    <property type="entry name" value="FOXN1_4"/>
</dbReference>
<keyword evidence="2" id="KW-0217">Developmental protein</keyword>
<comment type="subcellular location">
    <subcellularLocation>
        <location evidence="1 7">Nucleus</location>
    </subcellularLocation>
</comment>
<keyword evidence="11" id="KW-1185">Reference proteome</keyword>
<keyword evidence="6 7" id="KW-0539">Nucleus</keyword>
<dbReference type="GO" id="GO:0000981">
    <property type="term" value="F:DNA-binding transcription factor activity, RNA polymerase II-specific"/>
    <property type="evidence" value="ECO:0007669"/>
    <property type="project" value="TreeGrafter"/>
</dbReference>
<sequence length="379" mass="41634">LTTVDVPRLQQMAAGRQAFHNTAAWGSTLQHTGETHNVRTSYIGINYQNNLYGDNSSRSLYNSPFYHNQSLCERHAAVISISDPHSNQDLLGQAKAFPKPIYSYSCLIAMALKNSRSGSLPVSDIYGFMKDHFPYFKTAPDGWKNSVRHNLSLNKCFVKVENKQGGPTSSTRKGCLWALNPAKMDKMEEEMQKGRRKDPTAIRRSMSNPDELDRLITDRPDGCQRKTCDPRKCFPSSACPPPLSGHHFQVLNPACLGDPCSPVPAQTPPLHAVPISQQEPYRPQHGLYSLHPDITAEADALETSIMEFAGNLWEEMTEEGFSLDTLGSPLCLSDCELSASSPEVQPLVDLQVSGLYATPVGPSQYVAGTQAGGRAIALL</sequence>
<reference evidence="10" key="3">
    <citation type="submission" date="2025-08" db="UniProtKB">
        <authorList>
            <consortium name="Ensembl"/>
        </authorList>
    </citation>
    <scope>IDENTIFICATION</scope>
</reference>
<dbReference type="PANTHER" id="PTHR46721">
    <property type="entry name" value="FORKHEAD BOX PROTEIN N1"/>
    <property type="match status" value="1"/>
</dbReference>
<dbReference type="Pfam" id="PF00250">
    <property type="entry name" value="Forkhead"/>
    <property type="match status" value="1"/>
</dbReference>
<feature type="domain" description="Fork-head" evidence="9">
    <location>
        <begin position="99"/>
        <end position="198"/>
    </location>
</feature>
<dbReference type="InterPro" id="IPR036388">
    <property type="entry name" value="WH-like_DNA-bd_sf"/>
</dbReference>
<protein>
    <recommendedName>
        <fullName evidence="9">Fork-head domain-containing protein</fullName>
    </recommendedName>
</protein>
<evidence type="ECO:0000256" key="6">
    <source>
        <dbReference type="ARBA" id="ARBA00023242"/>
    </source>
</evidence>
<dbReference type="PROSITE" id="PS00658">
    <property type="entry name" value="FORK_HEAD_2"/>
    <property type="match status" value="1"/>
</dbReference>
<dbReference type="SUPFAM" id="SSF46785">
    <property type="entry name" value="Winged helix' DNA-binding domain"/>
    <property type="match status" value="1"/>
</dbReference>
<dbReference type="Proteomes" id="UP000265140">
    <property type="component" value="Chromosome 14"/>
</dbReference>
<evidence type="ECO:0000256" key="5">
    <source>
        <dbReference type="ARBA" id="ARBA00023163"/>
    </source>
</evidence>
<dbReference type="InterPro" id="IPR036390">
    <property type="entry name" value="WH_DNA-bd_sf"/>
</dbReference>
<feature type="region of interest" description="Disordered" evidence="8">
    <location>
        <begin position="186"/>
        <end position="205"/>
    </location>
</feature>
<proteinExistence type="predicted"/>
<gene>
    <name evidence="10" type="primary">FOXN1</name>
</gene>
<dbReference type="GO" id="GO:0000976">
    <property type="term" value="F:transcription cis-regulatory region binding"/>
    <property type="evidence" value="ECO:0007669"/>
    <property type="project" value="TreeGrafter"/>
</dbReference>
<evidence type="ECO:0000256" key="7">
    <source>
        <dbReference type="PROSITE-ProRule" id="PRU00089"/>
    </source>
</evidence>
<evidence type="ECO:0000313" key="11">
    <source>
        <dbReference type="Proteomes" id="UP000265140"/>
    </source>
</evidence>
<accession>A0A3P8Z228</accession>
<dbReference type="GO" id="GO:0005634">
    <property type="term" value="C:nucleus"/>
    <property type="evidence" value="ECO:0007669"/>
    <property type="project" value="UniProtKB-SubCell"/>
</dbReference>
<keyword evidence="3" id="KW-0805">Transcription regulation</keyword>
<dbReference type="PROSITE" id="PS50039">
    <property type="entry name" value="FORK_HEAD_3"/>
    <property type="match status" value="1"/>
</dbReference>
<evidence type="ECO:0000313" key="10">
    <source>
        <dbReference type="Ensembl" id="ENSELUP00000022257.3"/>
    </source>
</evidence>
<evidence type="ECO:0000256" key="4">
    <source>
        <dbReference type="ARBA" id="ARBA00023125"/>
    </source>
</evidence>
<evidence type="ECO:0000259" key="9">
    <source>
        <dbReference type="PROSITE" id="PS50039"/>
    </source>
</evidence>
<dbReference type="PRINTS" id="PR00053">
    <property type="entry name" value="FORKHEAD"/>
</dbReference>
<organism evidence="10 11">
    <name type="scientific">Esox lucius</name>
    <name type="common">Northern pike</name>
    <dbReference type="NCBI Taxonomy" id="8010"/>
    <lineage>
        <taxon>Eukaryota</taxon>
        <taxon>Metazoa</taxon>
        <taxon>Chordata</taxon>
        <taxon>Craniata</taxon>
        <taxon>Vertebrata</taxon>
        <taxon>Euteleostomi</taxon>
        <taxon>Actinopterygii</taxon>
        <taxon>Neopterygii</taxon>
        <taxon>Teleostei</taxon>
        <taxon>Protacanthopterygii</taxon>
        <taxon>Esociformes</taxon>
        <taxon>Esocidae</taxon>
        <taxon>Esox</taxon>
    </lineage>
</organism>
<reference evidence="10" key="4">
    <citation type="submission" date="2025-09" db="UniProtKB">
        <authorList>
            <consortium name="Ensembl"/>
        </authorList>
    </citation>
    <scope>IDENTIFICATION</scope>
</reference>
<keyword evidence="5" id="KW-0804">Transcription</keyword>
<dbReference type="GeneTree" id="ENSGT00940000158984"/>
<dbReference type="AlphaFoldDB" id="A0A3P8Z228"/>
<dbReference type="PANTHER" id="PTHR46721:SF2">
    <property type="entry name" value="FORKHEAD BOX PROTEIN N4"/>
    <property type="match status" value="1"/>
</dbReference>
<evidence type="ECO:0000256" key="3">
    <source>
        <dbReference type="ARBA" id="ARBA00023015"/>
    </source>
</evidence>
<evidence type="ECO:0000256" key="8">
    <source>
        <dbReference type="SAM" id="MobiDB-lite"/>
    </source>
</evidence>
<reference evidence="11" key="1">
    <citation type="journal article" date="2014" name="PLoS ONE">
        <title>The genome and linkage map of the northern pike (Esox lucius): conserved synteny revealed between the salmonid sister group and the Neoteleostei.</title>
        <authorList>
            <person name="Rondeau E.B."/>
            <person name="Minkley D.R."/>
            <person name="Leong J.S."/>
            <person name="Messmer A.M."/>
            <person name="Jantzen J.R."/>
            <person name="von Schalburg K.R."/>
            <person name="Lemon C."/>
            <person name="Bird N.H."/>
            <person name="Koop B.F."/>
        </authorList>
    </citation>
    <scope>NUCLEOTIDE SEQUENCE</scope>
</reference>
<dbReference type="FunFam" id="1.10.10.10:FF:000122">
    <property type="entry name" value="Forkhead box protein N1"/>
    <property type="match status" value="1"/>
</dbReference>
<reference evidence="10" key="2">
    <citation type="submission" date="2020-02" db="EMBL/GenBank/DDBJ databases">
        <title>Esox lucius (northern pike) genome, fEsoLuc1, primary haplotype.</title>
        <authorList>
            <person name="Myers G."/>
            <person name="Karagic N."/>
            <person name="Meyer A."/>
            <person name="Pippel M."/>
            <person name="Reichard M."/>
            <person name="Winkler S."/>
            <person name="Tracey A."/>
            <person name="Sims Y."/>
            <person name="Howe K."/>
            <person name="Rhie A."/>
            <person name="Formenti G."/>
            <person name="Durbin R."/>
            <person name="Fedrigo O."/>
            <person name="Jarvis E.D."/>
        </authorList>
    </citation>
    <scope>NUCLEOTIDE SEQUENCE [LARGE SCALE GENOMIC DNA]</scope>
</reference>
<feature type="DNA-binding region" description="Fork-head" evidence="7">
    <location>
        <begin position="99"/>
        <end position="198"/>
    </location>
</feature>
<dbReference type="Bgee" id="ENSELUG00000034525">
    <property type="expression patterns" value="Expressed in brain and 9 other cell types or tissues"/>
</dbReference>
<dbReference type="Ensembl" id="ENSELUT00000033141.3">
    <property type="protein sequence ID" value="ENSELUP00000022257.3"/>
    <property type="gene ID" value="ENSELUG00000034525.2"/>
</dbReference>
<keyword evidence="4 7" id="KW-0238">DNA-binding</keyword>
<feature type="compositionally biased region" description="Basic and acidic residues" evidence="8">
    <location>
        <begin position="186"/>
        <end position="201"/>
    </location>
</feature>
<dbReference type="SMART" id="SM00339">
    <property type="entry name" value="FH"/>
    <property type="match status" value="1"/>
</dbReference>